<dbReference type="Pfam" id="PF07331">
    <property type="entry name" value="TctB"/>
    <property type="match status" value="1"/>
</dbReference>
<dbReference type="Proteomes" id="UP000321960">
    <property type="component" value="Unassembled WGS sequence"/>
</dbReference>
<dbReference type="EMBL" id="BSPK01000105">
    <property type="protein sequence ID" value="GLS66374.1"/>
    <property type="molecule type" value="Genomic_DNA"/>
</dbReference>
<feature type="domain" description="DUF1468" evidence="2">
    <location>
        <begin position="22"/>
        <end position="165"/>
    </location>
</feature>
<sequence>MSELNHGRASGRGLVRGPQSLVAGIGLVALALFGFWASGDLPQGTLRAMGPGLMPRWLSVGVGICGLGLVLAAFLKDGEPLARAAWRGPVVVTLAIFAFAVTIRPFTFGSVTMPGLGLIVAGPLAVIVGGFATPEARLRELVILALFLTAGCMLLFGDLLNLPIPIFPVAVVDALSGTLSTRTLLRLAAGLLAVGGLALLFLERAQRRQPVDVAHHSMTT</sequence>
<reference evidence="6" key="2">
    <citation type="journal article" date="2019" name="Int. J. Syst. Evol. Microbiol.">
        <title>The Global Catalogue of Microorganisms (GCM) 10K type strain sequencing project: providing services to taxonomists for standard genome sequencing and annotation.</title>
        <authorList>
            <consortium name="The Broad Institute Genomics Platform"/>
            <consortium name="The Broad Institute Genome Sequencing Center for Infectious Disease"/>
            <person name="Wu L."/>
            <person name="Ma J."/>
        </authorList>
    </citation>
    <scope>NUCLEOTIDE SEQUENCE [LARGE SCALE GENOMIC DNA]</scope>
    <source>
        <strain evidence="6">NBRC 107715</strain>
    </source>
</reference>
<keyword evidence="1" id="KW-0472">Membrane</keyword>
<name>A0A512J5H5_9HYPH</name>
<dbReference type="Proteomes" id="UP001156856">
    <property type="component" value="Unassembled WGS sequence"/>
</dbReference>
<feature type="transmembrane region" description="Helical" evidence="1">
    <location>
        <begin position="84"/>
        <end position="103"/>
    </location>
</feature>
<reference evidence="4" key="4">
    <citation type="submission" date="2023-01" db="EMBL/GenBank/DDBJ databases">
        <title>Draft genome sequence of Methylobacterium oxalidis strain NBRC 107715.</title>
        <authorList>
            <person name="Sun Q."/>
            <person name="Mori K."/>
        </authorList>
    </citation>
    <scope>NUCLEOTIDE SEQUENCE</scope>
    <source>
        <strain evidence="4">NBRC 107715</strain>
    </source>
</reference>
<gene>
    <name evidence="4" type="ORF">GCM10007888_47570</name>
    <name evidence="3" type="ORF">MOX02_32460</name>
</gene>
<accession>A0A512J5H5</accession>
<evidence type="ECO:0000313" key="3">
    <source>
        <dbReference type="EMBL" id="GEP05208.1"/>
    </source>
</evidence>
<feature type="transmembrane region" description="Helical" evidence="1">
    <location>
        <begin position="21"/>
        <end position="37"/>
    </location>
</feature>
<dbReference type="EMBL" id="BJZU01000064">
    <property type="protein sequence ID" value="GEP05208.1"/>
    <property type="molecule type" value="Genomic_DNA"/>
</dbReference>
<dbReference type="OrthoDB" id="7914375at2"/>
<evidence type="ECO:0000313" key="4">
    <source>
        <dbReference type="EMBL" id="GLS66374.1"/>
    </source>
</evidence>
<keyword evidence="1" id="KW-0812">Transmembrane</keyword>
<dbReference type="RefSeq" id="WP_147026782.1">
    <property type="nucleotide sequence ID" value="NZ_BJZU01000064.1"/>
</dbReference>
<proteinExistence type="predicted"/>
<evidence type="ECO:0000259" key="2">
    <source>
        <dbReference type="Pfam" id="PF07331"/>
    </source>
</evidence>
<evidence type="ECO:0000256" key="1">
    <source>
        <dbReference type="SAM" id="Phobius"/>
    </source>
</evidence>
<dbReference type="InterPro" id="IPR009936">
    <property type="entry name" value="DUF1468"/>
</dbReference>
<feature type="transmembrane region" description="Helical" evidence="1">
    <location>
        <begin position="141"/>
        <end position="164"/>
    </location>
</feature>
<organism evidence="3 5">
    <name type="scientific">Methylobacterium oxalidis</name>
    <dbReference type="NCBI Taxonomy" id="944322"/>
    <lineage>
        <taxon>Bacteria</taxon>
        <taxon>Pseudomonadati</taxon>
        <taxon>Pseudomonadota</taxon>
        <taxon>Alphaproteobacteria</taxon>
        <taxon>Hyphomicrobiales</taxon>
        <taxon>Methylobacteriaceae</taxon>
        <taxon>Methylobacterium</taxon>
    </lineage>
</organism>
<feature type="transmembrane region" description="Helical" evidence="1">
    <location>
        <begin position="115"/>
        <end position="134"/>
    </location>
</feature>
<reference evidence="3 5" key="3">
    <citation type="submission" date="2019-07" db="EMBL/GenBank/DDBJ databases">
        <title>Whole genome shotgun sequence of Methylobacterium oxalidis NBRC 107715.</title>
        <authorList>
            <person name="Hosoyama A."/>
            <person name="Uohara A."/>
            <person name="Ohji S."/>
            <person name="Ichikawa N."/>
        </authorList>
    </citation>
    <scope>NUCLEOTIDE SEQUENCE [LARGE SCALE GENOMIC DNA]</scope>
    <source>
        <strain evidence="3 5">NBRC 107715</strain>
    </source>
</reference>
<evidence type="ECO:0000313" key="5">
    <source>
        <dbReference type="Proteomes" id="UP000321960"/>
    </source>
</evidence>
<protein>
    <recommendedName>
        <fullName evidence="2">DUF1468 domain-containing protein</fullName>
    </recommendedName>
</protein>
<feature type="transmembrane region" description="Helical" evidence="1">
    <location>
        <begin position="57"/>
        <end position="75"/>
    </location>
</feature>
<comment type="caution">
    <text evidence="3">The sequence shown here is derived from an EMBL/GenBank/DDBJ whole genome shotgun (WGS) entry which is preliminary data.</text>
</comment>
<evidence type="ECO:0000313" key="6">
    <source>
        <dbReference type="Proteomes" id="UP001156856"/>
    </source>
</evidence>
<keyword evidence="1" id="KW-1133">Transmembrane helix</keyword>
<feature type="transmembrane region" description="Helical" evidence="1">
    <location>
        <begin position="184"/>
        <end position="202"/>
    </location>
</feature>
<dbReference type="AlphaFoldDB" id="A0A512J5H5"/>
<reference evidence="4" key="1">
    <citation type="journal article" date="2014" name="Int. J. Syst. Evol. Microbiol.">
        <title>Complete genome of a new Firmicutes species belonging to the dominant human colonic microbiota ('Ruminococcus bicirculans') reveals two chromosomes and a selective capacity to utilize plant glucans.</title>
        <authorList>
            <consortium name="NISC Comparative Sequencing Program"/>
            <person name="Wegmann U."/>
            <person name="Louis P."/>
            <person name="Goesmann A."/>
            <person name="Henrissat B."/>
            <person name="Duncan S.H."/>
            <person name="Flint H.J."/>
        </authorList>
    </citation>
    <scope>NUCLEOTIDE SEQUENCE</scope>
    <source>
        <strain evidence="4">NBRC 107715</strain>
    </source>
</reference>
<keyword evidence="6" id="KW-1185">Reference proteome</keyword>